<organism evidence="17 18">
    <name type="scientific">Leptosia nina</name>
    <dbReference type="NCBI Taxonomy" id="320188"/>
    <lineage>
        <taxon>Eukaryota</taxon>
        <taxon>Metazoa</taxon>
        <taxon>Ecdysozoa</taxon>
        <taxon>Arthropoda</taxon>
        <taxon>Hexapoda</taxon>
        <taxon>Insecta</taxon>
        <taxon>Pterygota</taxon>
        <taxon>Neoptera</taxon>
        <taxon>Endopterygota</taxon>
        <taxon>Lepidoptera</taxon>
        <taxon>Glossata</taxon>
        <taxon>Ditrysia</taxon>
        <taxon>Papilionoidea</taxon>
        <taxon>Pieridae</taxon>
        <taxon>Pierinae</taxon>
        <taxon>Leptosia</taxon>
    </lineage>
</organism>
<feature type="transmembrane region" description="Helical" evidence="16">
    <location>
        <begin position="41"/>
        <end position="59"/>
    </location>
</feature>
<evidence type="ECO:0000256" key="6">
    <source>
        <dbReference type="ARBA" id="ARBA00022617"/>
    </source>
</evidence>
<accession>A0AAV1JZC8</accession>
<evidence type="ECO:0000256" key="2">
    <source>
        <dbReference type="ARBA" id="ARBA00003690"/>
    </source>
</evidence>
<dbReference type="GO" id="GO:0005506">
    <property type="term" value="F:iron ion binding"/>
    <property type="evidence" value="ECO:0007669"/>
    <property type="project" value="InterPro"/>
</dbReference>
<dbReference type="InterPro" id="IPR001128">
    <property type="entry name" value="Cyt_P450"/>
</dbReference>
<evidence type="ECO:0000256" key="16">
    <source>
        <dbReference type="SAM" id="Phobius"/>
    </source>
</evidence>
<dbReference type="InterPro" id="IPR050196">
    <property type="entry name" value="Cytochrome_P450_Monoox"/>
</dbReference>
<keyword evidence="8" id="KW-0256">Endoplasmic reticulum</keyword>
<comment type="similarity">
    <text evidence="5 15">Belongs to the cytochrome P450 family.</text>
</comment>
<dbReference type="PANTHER" id="PTHR24291:SF189">
    <property type="entry name" value="CYTOCHROME P450 4C3-RELATED"/>
    <property type="match status" value="1"/>
</dbReference>
<dbReference type="GO" id="GO:0016705">
    <property type="term" value="F:oxidoreductase activity, acting on paired donors, with incorporation or reduction of molecular oxygen"/>
    <property type="evidence" value="ECO:0007669"/>
    <property type="project" value="InterPro"/>
</dbReference>
<dbReference type="SUPFAM" id="SSF48264">
    <property type="entry name" value="Cytochrome P450"/>
    <property type="match status" value="1"/>
</dbReference>
<evidence type="ECO:0000256" key="8">
    <source>
        <dbReference type="ARBA" id="ARBA00022824"/>
    </source>
</evidence>
<keyword evidence="18" id="KW-1185">Reference proteome</keyword>
<comment type="subcellular location">
    <subcellularLocation>
        <location evidence="4">Endoplasmic reticulum membrane</location>
        <topology evidence="4">Peripheral membrane protein</topology>
    </subcellularLocation>
    <subcellularLocation>
        <location evidence="3">Microsome membrane</location>
        <topology evidence="3">Peripheral membrane protein</topology>
    </subcellularLocation>
</comment>
<feature type="transmembrane region" description="Helical" evidence="16">
    <location>
        <begin position="12"/>
        <end position="29"/>
    </location>
</feature>
<evidence type="ECO:0000256" key="4">
    <source>
        <dbReference type="ARBA" id="ARBA00004406"/>
    </source>
</evidence>
<keyword evidence="10 15" id="KW-0560">Oxidoreductase</keyword>
<keyword evidence="12 15" id="KW-0503">Monooxygenase</keyword>
<keyword evidence="9" id="KW-0492">Microsome</keyword>
<dbReference type="Proteomes" id="UP001497472">
    <property type="component" value="Unassembled WGS sequence"/>
</dbReference>
<keyword evidence="11 14" id="KW-0408">Iron</keyword>
<feature type="binding site" description="axial binding residue" evidence="14">
    <location>
        <position position="418"/>
    </location>
    <ligand>
        <name>heme</name>
        <dbReference type="ChEBI" id="CHEBI:30413"/>
    </ligand>
    <ligandPart>
        <name>Fe</name>
        <dbReference type="ChEBI" id="CHEBI:18248"/>
    </ligandPart>
</feature>
<dbReference type="PROSITE" id="PS00086">
    <property type="entry name" value="CYTOCHROME_P450"/>
    <property type="match status" value="1"/>
</dbReference>
<evidence type="ECO:0008006" key="19">
    <source>
        <dbReference type="Google" id="ProtNLM"/>
    </source>
</evidence>
<dbReference type="GO" id="GO:0004497">
    <property type="term" value="F:monooxygenase activity"/>
    <property type="evidence" value="ECO:0007669"/>
    <property type="project" value="UniProtKB-KW"/>
</dbReference>
<evidence type="ECO:0000256" key="11">
    <source>
        <dbReference type="ARBA" id="ARBA00023004"/>
    </source>
</evidence>
<dbReference type="PRINTS" id="PR00463">
    <property type="entry name" value="EP450I"/>
</dbReference>
<evidence type="ECO:0000256" key="10">
    <source>
        <dbReference type="ARBA" id="ARBA00023002"/>
    </source>
</evidence>
<proteinExistence type="inferred from homology"/>
<feature type="transmembrane region" description="Helical" evidence="16">
    <location>
        <begin position="80"/>
        <end position="97"/>
    </location>
</feature>
<name>A0AAV1JZC8_9NEOP</name>
<evidence type="ECO:0000256" key="3">
    <source>
        <dbReference type="ARBA" id="ARBA00004174"/>
    </source>
</evidence>
<reference evidence="17 18" key="1">
    <citation type="submission" date="2023-11" db="EMBL/GenBank/DDBJ databases">
        <authorList>
            <person name="Okamura Y."/>
        </authorList>
    </citation>
    <scope>NUCLEOTIDE SEQUENCE [LARGE SCALE GENOMIC DNA]</scope>
</reference>
<keyword evidence="13 16" id="KW-0472">Membrane</keyword>
<evidence type="ECO:0000313" key="17">
    <source>
        <dbReference type="EMBL" id="CAK1553505.1"/>
    </source>
</evidence>
<dbReference type="GO" id="GO:0005789">
    <property type="term" value="C:endoplasmic reticulum membrane"/>
    <property type="evidence" value="ECO:0007669"/>
    <property type="project" value="UniProtKB-SubCell"/>
</dbReference>
<dbReference type="PRINTS" id="PR00385">
    <property type="entry name" value="P450"/>
</dbReference>
<protein>
    <recommendedName>
        <fullName evidence="19">Cytochrome P450</fullName>
    </recommendedName>
</protein>
<keyword evidence="6 14" id="KW-0349">Heme</keyword>
<dbReference type="Pfam" id="PF00067">
    <property type="entry name" value="p450"/>
    <property type="match status" value="1"/>
</dbReference>
<dbReference type="AlphaFoldDB" id="A0AAV1JZC8"/>
<evidence type="ECO:0000256" key="1">
    <source>
        <dbReference type="ARBA" id="ARBA00001971"/>
    </source>
</evidence>
<evidence type="ECO:0000256" key="14">
    <source>
        <dbReference type="PIRSR" id="PIRSR602401-1"/>
    </source>
</evidence>
<keyword evidence="7 14" id="KW-0479">Metal-binding</keyword>
<evidence type="ECO:0000256" key="12">
    <source>
        <dbReference type="ARBA" id="ARBA00023033"/>
    </source>
</evidence>
<keyword evidence="16" id="KW-1133">Transmembrane helix</keyword>
<gene>
    <name evidence="17" type="ORF">LNINA_LOCUS12502</name>
</gene>
<dbReference type="PANTHER" id="PTHR24291">
    <property type="entry name" value="CYTOCHROME P450 FAMILY 4"/>
    <property type="match status" value="1"/>
</dbReference>
<comment type="cofactor">
    <cofactor evidence="1 14">
        <name>heme</name>
        <dbReference type="ChEBI" id="CHEBI:30413"/>
    </cofactor>
</comment>
<evidence type="ECO:0000256" key="13">
    <source>
        <dbReference type="ARBA" id="ARBA00023136"/>
    </source>
</evidence>
<evidence type="ECO:0000313" key="18">
    <source>
        <dbReference type="Proteomes" id="UP001497472"/>
    </source>
</evidence>
<dbReference type="EMBL" id="CAVLEF010000225">
    <property type="protein sequence ID" value="CAK1553505.1"/>
    <property type="molecule type" value="Genomic_DNA"/>
</dbReference>
<evidence type="ECO:0000256" key="9">
    <source>
        <dbReference type="ARBA" id="ARBA00022848"/>
    </source>
</evidence>
<dbReference type="GO" id="GO:0020037">
    <property type="term" value="F:heme binding"/>
    <property type="evidence" value="ECO:0007669"/>
    <property type="project" value="InterPro"/>
</dbReference>
<evidence type="ECO:0000256" key="15">
    <source>
        <dbReference type="RuleBase" id="RU000461"/>
    </source>
</evidence>
<dbReference type="Gene3D" id="1.10.630.10">
    <property type="entry name" value="Cytochrome P450"/>
    <property type="match status" value="1"/>
</dbReference>
<evidence type="ECO:0000256" key="7">
    <source>
        <dbReference type="ARBA" id="ARBA00022723"/>
    </source>
</evidence>
<evidence type="ECO:0000256" key="5">
    <source>
        <dbReference type="ARBA" id="ARBA00010617"/>
    </source>
</evidence>
<comment type="caution">
    <text evidence="17">The sequence shown here is derived from an EMBL/GenBank/DDBJ whole genome shotgun (WGS) entry which is preliminary data.</text>
</comment>
<dbReference type="InterPro" id="IPR002401">
    <property type="entry name" value="Cyt_P450_E_grp-I"/>
</dbReference>
<keyword evidence="16" id="KW-0812">Transmembrane</keyword>
<dbReference type="InterPro" id="IPR017972">
    <property type="entry name" value="Cyt_P450_CS"/>
</dbReference>
<sequence>MAKKVSGTEDDLPVFGMFLSLLGTSEALMKKLQDHSCSTTSLGGCIKVWLGPLLYYMVTDARKIEFILKNHLEKDRIVRFLRFVLGNASIFAPVHIWRPRRKIVMSAFTPKILSSFVDIFSIQSDKLVGKLKPFAGKGQFKIWSYLNAYSLDAVMETAMGVKINAQDNPEESPILSATNNVLYYICERIFRVWKHPDWLYRWFPQHAKLEHYTKILHKFTDEIIEKKKALITEQNKLRMDGEDISETTTFLDILISQSGGERGYSVKELREEVLTFLVAAMDTSAVTMGYTLKLLGKYPAVQQKVFDELDVVFGDSDRLVTREDLPKLQCLERVIKEAMRLFPPSPFILRETSENSVIDGITFPKGSGLIISVYGVHRNPKYWGPDPHCYDPDRFLPERSQDRHPCAFIPFSHGPRGCLGYQYALMSMKTLLSSVLRRYRVVGEPENGPIPNIRVKLEIMMKAVDGFEVALEERV</sequence>
<dbReference type="CDD" id="cd20628">
    <property type="entry name" value="CYP4"/>
    <property type="match status" value="1"/>
</dbReference>
<dbReference type="InterPro" id="IPR036396">
    <property type="entry name" value="Cyt_P450_sf"/>
</dbReference>
<comment type="function">
    <text evidence="2">May be involved in the metabolism of insect hormones and in the breakdown of synthetic insecticides.</text>
</comment>